<dbReference type="AlphaFoldDB" id="A0AAD3XHJ9"/>
<protein>
    <submittedName>
        <fullName evidence="1">Uncharacterized protein</fullName>
    </submittedName>
</protein>
<sequence length="411" mass="44602">MPFVHDVVVEGYDCLMAGFGLSLDWTGLVSPLDETSRFGCALVYIGSLGFPLAVGCSLDPCTSADGVGVGILVELSLELRISRHAEFPHETSELAAIVVNWSGEFACYLTHDLASLIDLAVLQRLVLLVWLLDATKVKILRSLEELLGFDANSLEWGVVFWFCKSETSGSIVNAAQDSNSFAALTSPKADTLLPLSSGTEISETTCSMAPAPVSTLTGGVLVPPGETPLVEDYSCFSQNLPSVEPLLHNEVQLDKLRDQLHHHQLLKKATAAQKHPKLQGSNFISQAAQNTITTKRQQPSSSTVPQRRGSFYTQSATDSLTSYVQTEACEQTSPYSSHGKSAHPHQQGCNCSQFIISLPKSAIHPAFYYRGSTIGIATSFKQAAHLSQLVQFWFSTKPMHQGTGRDQPHIH</sequence>
<comment type="caution">
    <text evidence="1">The sequence shown here is derived from an EMBL/GenBank/DDBJ whole genome shotgun (WGS) entry which is preliminary data.</text>
</comment>
<gene>
    <name evidence="1" type="ORF">Nepgr_006565</name>
</gene>
<dbReference type="Proteomes" id="UP001279734">
    <property type="component" value="Unassembled WGS sequence"/>
</dbReference>
<proteinExistence type="predicted"/>
<keyword evidence="2" id="KW-1185">Reference proteome</keyword>
<accession>A0AAD3XHJ9</accession>
<evidence type="ECO:0000313" key="1">
    <source>
        <dbReference type="EMBL" id="GMH04725.1"/>
    </source>
</evidence>
<reference evidence="1" key="1">
    <citation type="submission" date="2023-05" db="EMBL/GenBank/DDBJ databases">
        <title>Nepenthes gracilis genome sequencing.</title>
        <authorList>
            <person name="Fukushima K."/>
        </authorList>
    </citation>
    <scope>NUCLEOTIDE SEQUENCE</scope>
    <source>
        <strain evidence="1">SING2019-196</strain>
    </source>
</reference>
<evidence type="ECO:0000313" key="2">
    <source>
        <dbReference type="Proteomes" id="UP001279734"/>
    </source>
</evidence>
<name>A0AAD3XHJ9_NEPGR</name>
<dbReference type="EMBL" id="BSYO01000005">
    <property type="protein sequence ID" value="GMH04725.1"/>
    <property type="molecule type" value="Genomic_DNA"/>
</dbReference>
<organism evidence="1 2">
    <name type="scientific">Nepenthes gracilis</name>
    <name type="common">Slender pitcher plant</name>
    <dbReference type="NCBI Taxonomy" id="150966"/>
    <lineage>
        <taxon>Eukaryota</taxon>
        <taxon>Viridiplantae</taxon>
        <taxon>Streptophyta</taxon>
        <taxon>Embryophyta</taxon>
        <taxon>Tracheophyta</taxon>
        <taxon>Spermatophyta</taxon>
        <taxon>Magnoliopsida</taxon>
        <taxon>eudicotyledons</taxon>
        <taxon>Gunneridae</taxon>
        <taxon>Pentapetalae</taxon>
        <taxon>Caryophyllales</taxon>
        <taxon>Nepenthaceae</taxon>
        <taxon>Nepenthes</taxon>
    </lineage>
</organism>